<protein>
    <submittedName>
        <fullName evidence="2">Helix-turn-helix domain containing protein</fullName>
    </submittedName>
</protein>
<proteinExistence type="predicted"/>
<dbReference type="SUPFAM" id="SSF46785">
    <property type="entry name" value="Winged helix' DNA-binding domain"/>
    <property type="match status" value="1"/>
</dbReference>
<feature type="compositionally biased region" description="Basic and acidic residues" evidence="1">
    <location>
        <begin position="125"/>
        <end position="143"/>
    </location>
</feature>
<dbReference type="EMBL" id="LR796810">
    <property type="protein sequence ID" value="CAB4167758.1"/>
    <property type="molecule type" value="Genomic_DNA"/>
</dbReference>
<name>A0A6J5PF39_9CAUD</name>
<gene>
    <name evidence="2" type="ORF">UFOVP861_51</name>
</gene>
<sequence length="248" mass="28482">MSDKKIFQDQSEMNVIFVHSSLDDAGLSVYAFRVYCHIARRANRTGSAFPGIQSIGTVCGISESQVRRAIKELEDRHFMEVRRTTGGTKSNVYFLTPPSSWNPCLTDTPVSQEPDPCLTDTPPLSDRHPKVIHEGNPDKEIPISDKSEDVKVEEPKTKMNPVAQELHSKIHSWFNRRPSTKWSKKELTALKILAMSYADCDQSDLNEDLDILEWYYTKTQCEYLRREPVTLMNNWPAEIDKAKVYRED</sequence>
<accession>A0A6J5PF39</accession>
<dbReference type="InterPro" id="IPR036388">
    <property type="entry name" value="WH-like_DNA-bd_sf"/>
</dbReference>
<organism evidence="2">
    <name type="scientific">uncultured Caudovirales phage</name>
    <dbReference type="NCBI Taxonomy" id="2100421"/>
    <lineage>
        <taxon>Viruses</taxon>
        <taxon>Duplodnaviria</taxon>
        <taxon>Heunggongvirae</taxon>
        <taxon>Uroviricota</taxon>
        <taxon>Caudoviricetes</taxon>
        <taxon>Peduoviridae</taxon>
        <taxon>Maltschvirus</taxon>
        <taxon>Maltschvirus maltsch</taxon>
    </lineage>
</organism>
<dbReference type="Gene3D" id="1.10.10.10">
    <property type="entry name" value="Winged helix-like DNA-binding domain superfamily/Winged helix DNA-binding domain"/>
    <property type="match status" value="1"/>
</dbReference>
<reference evidence="2" key="1">
    <citation type="submission" date="2020-04" db="EMBL/GenBank/DDBJ databases">
        <authorList>
            <person name="Chiriac C."/>
            <person name="Salcher M."/>
            <person name="Ghai R."/>
            <person name="Kavagutti S V."/>
        </authorList>
    </citation>
    <scope>NUCLEOTIDE SEQUENCE</scope>
</reference>
<feature type="region of interest" description="Disordered" evidence="1">
    <location>
        <begin position="120"/>
        <end position="143"/>
    </location>
</feature>
<evidence type="ECO:0000256" key="1">
    <source>
        <dbReference type="SAM" id="MobiDB-lite"/>
    </source>
</evidence>
<evidence type="ECO:0000313" key="2">
    <source>
        <dbReference type="EMBL" id="CAB4167758.1"/>
    </source>
</evidence>
<dbReference type="Pfam" id="PF13730">
    <property type="entry name" value="HTH_36"/>
    <property type="match status" value="1"/>
</dbReference>
<dbReference type="InterPro" id="IPR036390">
    <property type="entry name" value="WH_DNA-bd_sf"/>
</dbReference>